<dbReference type="EMBL" id="NQWI01000020">
    <property type="protein sequence ID" value="PDW03822.1"/>
    <property type="molecule type" value="Genomic_DNA"/>
</dbReference>
<dbReference type="InterPro" id="IPR052024">
    <property type="entry name" value="Methanogen_methyltrans"/>
</dbReference>
<dbReference type="SUPFAM" id="SSF51726">
    <property type="entry name" value="UROD/MetE-like"/>
    <property type="match status" value="1"/>
</dbReference>
<evidence type="ECO:0000313" key="2">
    <source>
        <dbReference type="EMBL" id="PDW03822.1"/>
    </source>
</evidence>
<dbReference type="OrthoDB" id="9780425at2"/>
<dbReference type="CDD" id="cd03465">
    <property type="entry name" value="URO-D_like"/>
    <property type="match status" value="1"/>
</dbReference>
<dbReference type="PANTHER" id="PTHR47099:SF1">
    <property type="entry name" value="METHYLCOBAMIDE:COM METHYLTRANSFERASE MTBA"/>
    <property type="match status" value="1"/>
</dbReference>
<dbReference type="PANTHER" id="PTHR47099">
    <property type="entry name" value="METHYLCOBAMIDE:COM METHYLTRANSFERASE MTBA"/>
    <property type="match status" value="1"/>
</dbReference>
<sequence length="352" mass="38905">MSRTSMTSLQRIQTTLGHQEPDRVPLLLLFTIYGARELQVPIQEYCSRADYIVEGQYRLVEKFRSDCLFNFCYAATEIEAWGGSTIFREDGPPNAGPPIITDVAQIRSLQPPRIAEATGLQRVLEVTRGLAERNRGERLLIGVVIAPFSLPVLQLGFERYLNLMFEQPELLEQLLRVNEHFCIEWANAQIEAGAGAICFFNPLASTTMVAPDYYQRVGHPSTLRCLAQIKGATAIHLAAGRCMPIIDLLASTSASVLGVSAEEDLAVLKRLAAGRIALVGNLNGIEMRRWTPAEVEAQVKRAIAAAAPGGGFVLSDNHGEIPFQVPEEVLHNLADAVERWGTYPLEWLRDEP</sequence>
<reference evidence="3" key="1">
    <citation type="submission" date="2017-08" db="EMBL/GenBank/DDBJ databases">
        <authorList>
            <person name="Grouzdev D.S."/>
            <person name="Gaisin V.A."/>
            <person name="Rysina M.S."/>
            <person name="Gorlenko V.M."/>
        </authorList>
    </citation>
    <scope>NUCLEOTIDE SEQUENCE [LARGE SCALE GENOMIC DNA]</scope>
    <source>
        <strain evidence="3">Kir15-3F</strain>
    </source>
</reference>
<organism evidence="2 3">
    <name type="scientific">Candidatus Viridilinea mediisalina</name>
    <dbReference type="NCBI Taxonomy" id="2024553"/>
    <lineage>
        <taxon>Bacteria</taxon>
        <taxon>Bacillati</taxon>
        <taxon>Chloroflexota</taxon>
        <taxon>Chloroflexia</taxon>
        <taxon>Chloroflexales</taxon>
        <taxon>Chloroflexineae</taxon>
        <taxon>Oscillochloridaceae</taxon>
        <taxon>Candidatus Viridilinea</taxon>
    </lineage>
</organism>
<dbReference type="GO" id="GO:0008168">
    <property type="term" value="F:methyltransferase activity"/>
    <property type="evidence" value="ECO:0007669"/>
    <property type="project" value="UniProtKB-KW"/>
</dbReference>
<proteinExistence type="predicted"/>
<dbReference type="InterPro" id="IPR038071">
    <property type="entry name" value="UROD/MetE-like_sf"/>
</dbReference>
<dbReference type="Gene3D" id="3.20.20.210">
    <property type="match status" value="1"/>
</dbReference>
<dbReference type="GO" id="GO:0032259">
    <property type="term" value="P:methylation"/>
    <property type="evidence" value="ECO:0007669"/>
    <property type="project" value="UniProtKB-KW"/>
</dbReference>
<dbReference type="Proteomes" id="UP000220527">
    <property type="component" value="Unassembled WGS sequence"/>
</dbReference>
<keyword evidence="2" id="KW-0489">Methyltransferase</keyword>
<dbReference type="Pfam" id="PF01208">
    <property type="entry name" value="URO-D"/>
    <property type="match status" value="1"/>
</dbReference>
<dbReference type="GO" id="GO:0006779">
    <property type="term" value="P:porphyrin-containing compound biosynthetic process"/>
    <property type="evidence" value="ECO:0007669"/>
    <property type="project" value="InterPro"/>
</dbReference>
<feature type="domain" description="Uroporphyrinogen decarboxylase (URO-D)" evidence="1">
    <location>
        <begin position="9"/>
        <end position="340"/>
    </location>
</feature>
<name>A0A2A6RL99_9CHLR</name>
<evidence type="ECO:0000313" key="3">
    <source>
        <dbReference type="Proteomes" id="UP000220527"/>
    </source>
</evidence>
<dbReference type="RefSeq" id="WP_097643303.1">
    <property type="nucleotide sequence ID" value="NZ_NQWI01000020.1"/>
</dbReference>
<keyword evidence="2" id="KW-0808">Transferase</keyword>
<dbReference type="InterPro" id="IPR000257">
    <property type="entry name" value="Uroporphyrinogen_deCOase"/>
</dbReference>
<gene>
    <name evidence="2" type="ORF">CJ255_06620</name>
</gene>
<dbReference type="AlphaFoldDB" id="A0A2A6RL99"/>
<comment type="caution">
    <text evidence="2">The sequence shown here is derived from an EMBL/GenBank/DDBJ whole genome shotgun (WGS) entry which is preliminary data.</text>
</comment>
<dbReference type="GO" id="GO:0004853">
    <property type="term" value="F:uroporphyrinogen decarboxylase activity"/>
    <property type="evidence" value="ECO:0007669"/>
    <property type="project" value="InterPro"/>
</dbReference>
<accession>A0A2A6RL99</accession>
<evidence type="ECO:0000259" key="1">
    <source>
        <dbReference type="Pfam" id="PF01208"/>
    </source>
</evidence>
<keyword evidence="3" id="KW-1185">Reference proteome</keyword>
<protein>
    <submittedName>
        <fullName evidence="2">Methylcobamide--CoM methyltransferase MtbA</fullName>
    </submittedName>
</protein>